<dbReference type="Proteomes" id="UP000078529">
    <property type="component" value="Unassembled WGS sequence"/>
</dbReference>
<dbReference type="AlphaFoldDB" id="A0A175RKB3"/>
<dbReference type="PATRIC" id="fig|401562.4.peg.3142"/>
<name>A0A175RKB3_9HYPH</name>
<sequence>MASDEDPIITVLRLSEETDDPDELTQLFRETHPDLPHQAFLDACMVALDIIGSRPTRLH</sequence>
<keyword evidence="2" id="KW-1185">Reference proteome</keyword>
<dbReference type="EMBL" id="LDQA01000041">
    <property type="protein sequence ID" value="KTR04086.1"/>
    <property type="molecule type" value="Genomic_DNA"/>
</dbReference>
<reference evidence="1 2" key="1">
    <citation type="journal article" date="2016" name="Front. Microbiol.">
        <title>Genomic Resource of Rice Seed Associated Bacteria.</title>
        <authorList>
            <person name="Midha S."/>
            <person name="Bansal K."/>
            <person name="Sharma S."/>
            <person name="Kumar N."/>
            <person name="Patil P.P."/>
            <person name="Chaudhry V."/>
            <person name="Patil P.B."/>
        </authorList>
    </citation>
    <scope>NUCLEOTIDE SEQUENCE [LARGE SCALE GENOMIC DNA]</scope>
    <source>
        <strain evidence="1 2">NS365</strain>
    </source>
</reference>
<evidence type="ECO:0000313" key="2">
    <source>
        <dbReference type="Proteomes" id="UP000078529"/>
    </source>
</evidence>
<comment type="caution">
    <text evidence="1">The sequence shown here is derived from an EMBL/GenBank/DDBJ whole genome shotgun (WGS) entry which is preliminary data.</text>
</comment>
<organism evidence="1 2">
    <name type="scientific">Aureimonas ureilytica</name>
    <dbReference type="NCBI Taxonomy" id="401562"/>
    <lineage>
        <taxon>Bacteria</taxon>
        <taxon>Pseudomonadati</taxon>
        <taxon>Pseudomonadota</taxon>
        <taxon>Alphaproteobacteria</taxon>
        <taxon>Hyphomicrobiales</taxon>
        <taxon>Aurantimonadaceae</taxon>
        <taxon>Aureimonas</taxon>
    </lineage>
</organism>
<accession>A0A175RKB3</accession>
<evidence type="ECO:0000313" key="1">
    <source>
        <dbReference type="EMBL" id="KTR04086.1"/>
    </source>
</evidence>
<dbReference type="RefSeq" id="WP_058601362.1">
    <property type="nucleotide sequence ID" value="NZ_LDQA01000041.1"/>
</dbReference>
<gene>
    <name evidence="1" type="ORF">NS365_16375</name>
</gene>
<proteinExistence type="predicted"/>
<protein>
    <submittedName>
        <fullName evidence="1">Uncharacterized protein</fullName>
    </submittedName>
</protein>